<proteinExistence type="predicted"/>
<evidence type="ECO:0000259" key="1">
    <source>
        <dbReference type="Pfam" id="PF20376"/>
    </source>
</evidence>
<gene>
    <name evidence="2" type="ORF">C7B82_00025</name>
</gene>
<evidence type="ECO:0000313" key="3">
    <source>
        <dbReference type="Proteomes" id="UP000239576"/>
    </source>
</evidence>
<dbReference type="OrthoDB" id="9793837at2"/>
<sequence>MTHTFFANRVGVLATMHRKEKVIAPILEQALGIKLQLPENFNTDRFGTFTRDRDRPGDQRSTARLKAENALELTGESLAIASEGSFGPHPGFPMIACNCELVVLVDRVHNLEIFGQEISIETNYSHTTVRSVEEAQIFAQTIGFPEHGLVVMPHASTKNPNEIVKGIVSEAQLLTVVTEALRRSPTIHLETDMRALYNPTRMNVIAKATTNLVNAIQSTCPNCAYPGFEPVEYQPGLPCALCHFPTDLTRVAIHHCQHCGFRQEKLFPDGIEAADPAQCPYCNP</sequence>
<evidence type="ECO:0000313" key="2">
    <source>
        <dbReference type="EMBL" id="PSB35837.1"/>
    </source>
</evidence>
<dbReference type="Pfam" id="PF20376">
    <property type="entry name" value="DUF6671"/>
    <property type="match status" value="1"/>
</dbReference>
<dbReference type="Proteomes" id="UP000239576">
    <property type="component" value="Unassembled WGS sequence"/>
</dbReference>
<feature type="domain" description="DUF6671" evidence="1">
    <location>
        <begin position="66"/>
        <end position="284"/>
    </location>
</feature>
<comment type="caution">
    <text evidence="2">The sequence shown here is derived from an EMBL/GenBank/DDBJ whole genome shotgun (WGS) entry which is preliminary data.</text>
</comment>
<dbReference type="EMBL" id="PVWK01000001">
    <property type="protein sequence ID" value="PSB35837.1"/>
    <property type="molecule type" value="Genomic_DNA"/>
</dbReference>
<dbReference type="AlphaFoldDB" id="A0A2T1ESX2"/>
<dbReference type="InterPro" id="IPR046612">
    <property type="entry name" value="DUF6671"/>
</dbReference>
<protein>
    <recommendedName>
        <fullName evidence="1">DUF6671 domain-containing protein</fullName>
    </recommendedName>
</protein>
<organism evidence="2 3">
    <name type="scientific">Stenomitos frigidus ULC18</name>
    <dbReference type="NCBI Taxonomy" id="2107698"/>
    <lineage>
        <taxon>Bacteria</taxon>
        <taxon>Bacillati</taxon>
        <taxon>Cyanobacteriota</taxon>
        <taxon>Cyanophyceae</taxon>
        <taxon>Leptolyngbyales</taxon>
        <taxon>Leptolyngbyaceae</taxon>
        <taxon>Stenomitos</taxon>
    </lineage>
</organism>
<accession>A0A2T1ESX2</accession>
<reference evidence="2 3" key="2">
    <citation type="submission" date="2018-03" db="EMBL/GenBank/DDBJ databases">
        <title>The ancient ancestry and fast evolution of plastids.</title>
        <authorList>
            <person name="Moore K.R."/>
            <person name="Magnabosco C."/>
            <person name="Momper L."/>
            <person name="Gold D.A."/>
            <person name="Bosak T."/>
            <person name="Fournier G.P."/>
        </authorList>
    </citation>
    <scope>NUCLEOTIDE SEQUENCE [LARGE SCALE GENOMIC DNA]</scope>
    <source>
        <strain evidence="2 3">ULC18</strain>
    </source>
</reference>
<reference evidence="3" key="1">
    <citation type="submission" date="2018-02" db="EMBL/GenBank/DDBJ databases">
        <authorList>
            <person name="Moore K."/>
            <person name="Momper L."/>
        </authorList>
    </citation>
    <scope>NUCLEOTIDE SEQUENCE [LARGE SCALE GENOMIC DNA]</scope>
    <source>
        <strain evidence="3">ULC18</strain>
    </source>
</reference>
<keyword evidence="3" id="KW-1185">Reference proteome</keyword>
<name>A0A2T1ESX2_9CYAN</name>
<dbReference type="RefSeq" id="WP_106254270.1">
    <property type="nucleotide sequence ID" value="NZ_CAWNSW010000057.1"/>
</dbReference>